<evidence type="ECO:0000313" key="2">
    <source>
        <dbReference type="Proteomes" id="UP000829447"/>
    </source>
</evidence>
<evidence type="ECO:0000313" key="1">
    <source>
        <dbReference type="EMBL" id="MCI4387607.1"/>
    </source>
</evidence>
<protein>
    <submittedName>
        <fullName evidence="1">Uncharacterized protein</fullName>
    </submittedName>
</protein>
<name>A0ACC5X8Q8_PANGG</name>
<accession>A0ACC5X8Q8</accession>
<keyword evidence="2" id="KW-1185">Reference proteome</keyword>
<dbReference type="Proteomes" id="UP000829447">
    <property type="component" value="Linkage Group LG16"/>
</dbReference>
<reference evidence="1 2" key="1">
    <citation type="journal article" date="2022" name="bioRxiv">
        <title>An ancient truncated duplication of the anti-Mullerian hormone receptor type 2 gene is a potential conserved master sex determinant in the Pangasiidae catfish family.</title>
        <authorList>
            <person name="Wen M."/>
            <person name="Pan Q."/>
            <person name="Jouanno E."/>
            <person name="Montfort J."/>
            <person name="Zahm M."/>
            <person name="Cabau C."/>
            <person name="Klopp C."/>
            <person name="Iampietro C."/>
            <person name="Roques C."/>
            <person name="Bouchez O."/>
            <person name="Castinel A."/>
            <person name="Donnadieu C."/>
            <person name="Parrinello H."/>
            <person name="Poncet C."/>
            <person name="Belmonte E."/>
            <person name="Gautier V."/>
            <person name="Avarre J.-C."/>
            <person name="Dugue R."/>
            <person name="Gustiano R."/>
            <person name="Ha T.T.T."/>
            <person name="Campet M."/>
            <person name="Sriphairoj K."/>
            <person name="Ribolli J."/>
            <person name="de Almeida F.L."/>
            <person name="Desvignes T."/>
            <person name="Postlethwait J.H."/>
            <person name="Bucao C.F."/>
            <person name="Robinson-Rechavi M."/>
            <person name="Bobe J."/>
            <person name="Herpin A."/>
            <person name="Guiguen Y."/>
        </authorList>
    </citation>
    <scope>NUCLEOTIDE SEQUENCE [LARGE SCALE GENOMIC DNA]</scope>
    <source>
        <strain evidence="1">YG-Dec2019</strain>
    </source>
</reference>
<gene>
    <name evidence="1" type="ORF">PGIGA_G00076270</name>
</gene>
<proteinExistence type="predicted"/>
<organism evidence="1 2">
    <name type="scientific">Pangasianodon gigas</name>
    <name type="common">Mekong giant catfish</name>
    <name type="synonym">Pangasius gigas</name>
    <dbReference type="NCBI Taxonomy" id="30993"/>
    <lineage>
        <taxon>Eukaryota</taxon>
        <taxon>Metazoa</taxon>
        <taxon>Chordata</taxon>
        <taxon>Craniata</taxon>
        <taxon>Vertebrata</taxon>
        <taxon>Euteleostomi</taxon>
        <taxon>Actinopterygii</taxon>
        <taxon>Neopterygii</taxon>
        <taxon>Teleostei</taxon>
        <taxon>Ostariophysi</taxon>
        <taxon>Siluriformes</taxon>
        <taxon>Pangasiidae</taxon>
        <taxon>Pangasianodon</taxon>
    </lineage>
</organism>
<dbReference type="EMBL" id="CM040469">
    <property type="protein sequence ID" value="MCI4387607.1"/>
    <property type="molecule type" value="Genomic_DNA"/>
</dbReference>
<comment type="caution">
    <text evidence="1">The sequence shown here is derived from an EMBL/GenBank/DDBJ whole genome shotgun (WGS) entry which is preliminary data.</text>
</comment>
<sequence length="305" mass="33671">MVQTLGAKMHVRSVFILLVLSVVAESCDEETHYMKDNKCCKKCEPGTRMLQNTDCEDPVCQECPDGEYQAGYTSESQCKLQPYCDPNLNLRAQTQSKTERSLCVCKPDHHCASVDCRSCVRNTVCKAGEKVRKIGTQKSDTECERCPNGTFSDRESASTCKPWTECSSGSKEVVPGSPTSDRECEVQSQKLAIVIPVVVTGLLFVLGGLGYMLYRKGKTGSISFVQKTCRFLGIRNTHQPPQDNLDMETAQPANLPQEDTEDLLKLDGSLSPGISENGMPVIQDHSKSSLLSETETEPERFSVHL</sequence>